<feature type="domain" description="SPOR" evidence="1">
    <location>
        <begin position="188"/>
        <end position="228"/>
    </location>
</feature>
<accession>A0A8S5RSM7</accession>
<evidence type="ECO:0000313" key="2">
    <source>
        <dbReference type="EMBL" id="DAE92273.1"/>
    </source>
</evidence>
<dbReference type="Gene3D" id="3.30.70.1070">
    <property type="entry name" value="Sporulation related repeat"/>
    <property type="match status" value="1"/>
</dbReference>
<dbReference type="PROSITE" id="PS51724">
    <property type="entry name" value="SPOR"/>
    <property type="match status" value="1"/>
</dbReference>
<dbReference type="EMBL" id="BK057796">
    <property type="protein sequence ID" value="DAE92273.1"/>
    <property type="molecule type" value="Genomic_DNA"/>
</dbReference>
<organism evidence="2">
    <name type="scientific">Siphoviridae sp. ctFBb37</name>
    <dbReference type="NCBI Taxonomy" id="2827565"/>
    <lineage>
        <taxon>Viruses</taxon>
        <taxon>Duplodnaviria</taxon>
        <taxon>Heunggongvirae</taxon>
        <taxon>Uroviricota</taxon>
        <taxon>Caudoviricetes</taxon>
    </lineage>
</organism>
<keyword evidence="2" id="KW-0378">Hydrolase</keyword>
<dbReference type="InterPro" id="IPR007730">
    <property type="entry name" value="SPOR-like_dom"/>
</dbReference>
<protein>
    <submittedName>
        <fullName evidence="2">Cell wall hydrolase autolysin</fullName>
    </submittedName>
</protein>
<dbReference type="InterPro" id="IPR002508">
    <property type="entry name" value="MurNAc-LAA_cat"/>
</dbReference>
<reference evidence="2" key="1">
    <citation type="journal article" date="2021" name="Proc. Natl. Acad. Sci. U.S.A.">
        <title>A Catalog of Tens of Thousands of Viruses from Human Metagenomes Reveals Hidden Associations with Chronic Diseases.</title>
        <authorList>
            <person name="Tisza M.J."/>
            <person name="Buck C.B."/>
        </authorList>
    </citation>
    <scope>NUCLEOTIDE SEQUENCE</scope>
    <source>
        <strain evidence="2">CtFBb37</strain>
    </source>
</reference>
<sequence>MSKKVYISPSDQVSNAYAWGNTNEHVQCQKIAEAEAAALRRSGVEVKLAAFGTTMAQRCAESDAWGADIHNCVHTNAFNGKVSGTRMFCYSVPGKGYDACRAVFGQLAPLTPGTSENIQANPRLYEVRVPNAPSVYCECEFHDSVEGAKWIVEHTTDIGEAIAKGLCEYLGAAYVPAGQEAPKPAEPAQGDTLYRVQVGAFAVRANAEKMLDRLKKAGFTGFIVKGKK</sequence>
<dbReference type="Pfam" id="PF05036">
    <property type="entry name" value="SPOR"/>
    <property type="match status" value="1"/>
</dbReference>
<dbReference type="SUPFAM" id="SSF53187">
    <property type="entry name" value="Zn-dependent exopeptidases"/>
    <property type="match status" value="1"/>
</dbReference>
<dbReference type="Gene3D" id="3.40.630.40">
    <property type="entry name" value="Zn-dependent exopeptidases"/>
    <property type="match status" value="1"/>
</dbReference>
<proteinExistence type="predicted"/>
<dbReference type="GO" id="GO:0008745">
    <property type="term" value="F:N-acetylmuramoyl-L-alanine amidase activity"/>
    <property type="evidence" value="ECO:0007669"/>
    <property type="project" value="InterPro"/>
</dbReference>
<dbReference type="SUPFAM" id="SSF110997">
    <property type="entry name" value="Sporulation related repeat"/>
    <property type="match status" value="1"/>
</dbReference>
<dbReference type="Pfam" id="PF01520">
    <property type="entry name" value="Amidase_3"/>
    <property type="match status" value="1"/>
</dbReference>
<dbReference type="GO" id="GO:0042834">
    <property type="term" value="F:peptidoglycan binding"/>
    <property type="evidence" value="ECO:0007669"/>
    <property type="project" value="InterPro"/>
</dbReference>
<dbReference type="InterPro" id="IPR036680">
    <property type="entry name" value="SPOR-like_sf"/>
</dbReference>
<dbReference type="GO" id="GO:0009253">
    <property type="term" value="P:peptidoglycan catabolic process"/>
    <property type="evidence" value="ECO:0007669"/>
    <property type="project" value="InterPro"/>
</dbReference>
<name>A0A8S5RSM7_9CAUD</name>
<evidence type="ECO:0000259" key="1">
    <source>
        <dbReference type="PROSITE" id="PS51724"/>
    </source>
</evidence>